<reference evidence="2" key="1">
    <citation type="submission" date="2013-07" db="EMBL/GenBank/DDBJ databases">
        <title>The Genome Sequence of Cryptococcus dejecticola CBS10117.</title>
        <authorList>
            <consortium name="The Broad Institute Genome Sequencing Platform"/>
            <person name="Cuomo C."/>
            <person name="Litvintseva A."/>
            <person name="Chen Y."/>
            <person name="Heitman J."/>
            <person name="Sun S."/>
            <person name="Springer D."/>
            <person name="Dromer F."/>
            <person name="Young S.K."/>
            <person name="Zeng Q."/>
            <person name="Gargeya S."/>
            <person name="Fitzgerald M."/>
            <person name="Abouelleil A."/>
            <person name="Alvarado L."/>
            <person name="Berlin A.M."/>
            <person name="Chapman S.B."/>
            <person name="Dewar J."/>
            <person name="Goldberg J."/>
            <person name="Griggs A."/>
            <person name="Gujja S."/>
            <person name="Hansen M."/>
            <person name="Howarth C."/>
            <person name="Imamovic A."/>
            <person name="Larimer J."/>
            <person name="McCowan C."/>
            <person name="Murphy C."/>
            <person name="Pearson M."/>
            <person name="Priest M."/>
            <person name="Roberts A."/>
            <person name="Saif S."/>
            <person name="Shea T."/>
            <person name="Sykes S."/>
            <person name="Wortman J."/>
            <person name="Nusbaum C."/>
            <person name="Birren B."/>
        </authorList>
    </citation>
    <scope>NUCLEOTIDE SEQUENCE [LARGE SCALE GENOMIC DNA]</scope>
    <source>
        <strain evidence="2">CBS 10117</strain>
    </source>
</reference>
<dbReference type="VEuPathDB" id="FungiDB:I303_03481"/>
<feature type="compositionally biased region" description="Polar residues" evidence="1">
    <location>
        <begin position="126"/>
        <end position="140"/>
    </location>
</feature>
<organism evidence="2">
    <name type="scientific">Kwoniella dejecticola CBS 10117</name>
    <dbReference type="NCBI Taxonomy" id="1296121"/>
    <lineage>
        <taxon>Eukaryota</taxon>
        <taxon>Fungi</taxon>
        <taxon>Dikarya</taxon>
        <taxon>Basidiomycota</taxon>
        <taxon>Agaricomycotina</taxon>
        <taxon>Tremellomycetes</taxon>
        <taxon>Tremellales</taxon>
        <taxon>Cryptococcaceae</taxon>
        <taxon>Kwoniella</taxon>
    </lineage>
</organism>
<gene>
    <name evidence="2" type="ORF">I303_03481</name>
</gene>
<feature type="region of interest" description="Disordered" evidence="1">
    <location>
        <begin position="1"/>
        <end position="20"/>
    </location>
</feature>
<proteinExistence type="predicted"/>
<evidence type="ECO:0000313" key="2">
    <source>
        <dbReference type="EMBL" id="OBR85769.1"/>
    </source>
</evidence>
<feature type="region of interest" description="Disordered" evidence="1">
    <location>
        <begin position="163"/>
        <end position="182"/>
    </location>
</feature>
<name>A0A1A6A6T2_9TREE</name>
<feature type="compositionally biased region" description="Basic and acidic residues" evidence="1">
    <location>
        <begin position="203"/>
        <end position="215"/>
    </location>
</feature>
<feature type="region of interest" description="Disordered" evidence="1">
    <location>
        <begin position="192"/>
        <end position="276"/>
    </location>
</feature>
<dbReference type="EMBL" id="KI894030">
    <property type="protein sequence ID" value="OBR85769.1"/>
    <property type="molecule type" value="Genomic_DNA"/>
</dbReference>
<protein>
    <submittedName>
        <fullName evidence="2">Uncharacterized protein</fullName>
    </submittedName>
</protein>
<accession>A0A1A6A6T2</accession>
<sequence length="276" mass="30202">MSSERKDQPSTFTPIHPFEMDAPKTWGGTIECLEIMLKRNDELGQVSRIEPSEAKERRQLISRFSDKIVFSKRSLLEFLKSAGVTVNQNFSEIQKLPKYATFGRFSQAATDAAVADLVEAEIGDPTTDSSSLPSNRTTVPRPSRKVRDPPGGKQSIQLFGEEYEEEDALSLAPPRDGGDGVDVEVERLERMRVHAQPVVDNGAHIEDDNSAKERVSNPAHGFRPTRKVREGPGGASSMGAALFGGYEDETEEDRASSRASQGGKKQAPQGGSGNLW</sequence>
<evidence type="ECO:0000256" key="1">
    <source>
        <dbReference type="SAM" id="MobiDB-lite"/>
    </source>
</evidence>
<dbReference type="AlphaFoldDB" id="A0A1A6A6T2"/>
<dbReference type="OrthoDB" id="4062651at2759"/>
<feature type="region of interest" description="Disordered" evidence="1">
    <location>
        <begin position="123"/>
        <end position="155"/>
    </location>
</feature>